<dbReference type="EMBL" id="WITC01000100">
    <property type="protein sequence ID" value="MQX17674.1"/>
    <property type="molecule type" value="Genomic_DNA"/>
</dbReference>
<comment type="function">
    <text evidence="2">Destroys radicals which are normally produced within the cells and which are toxic to biological systems.</text>
</comment>
<reference evidence="5 6" key="1">
    <citation type="journal article" date="2013" name="Genome Biol.">
        <title>Comparative genomics of the core and accessory genomes of 48 Sinorhizobium strains comprising five genospecies.</title>
        <authorList>
            <person name="Sugawara M."/>
            <person name="Epstein B."/>
            <person name="Badgley B.D."/>
            <person name="Unno T."/>
            <person name="Xu L."/>
            <person name="Reese J."/>
            <person name="Gyaneshwar P."/>
            <person name="Denny R."/>
            <person name="Mudge J."/>
            <person name="Bharti A.K."/>
            <person name="Farmer A.D."/>
            <person name="May G.D."/>
            <person name="Woodward J.E."/>
            <person name="Medigue C."/>
            <person name="Vallenet D."/>
            <person name="Lajus A."/>
            <person name="Rouy Z."/>
            <person name="Martinez-Vaz B."/>
            <person name="Tiffin P."/>
            <person name="Young N.D."/>
            <person name="Sadowsky M.J."/>
        </authorList>
    </citation>
    <scope>NUCLEOTIDE SEQUENCE [LARGE SCALE GENOMIC DNA]</scope>
    <source>
        <strain evidence="5 6">USDA4894</strain>
    </source>
</reference>
<evidence type="ECO:0000313" key="5">
    <source>
        <dbReference type="EMBL" id="MQX17674.1"/>
    </source>
</evidence>
<dbReference type="GO" id="GO:0005507">
    <property type="term" value="F:copper ion binding"/>
    <property type="evidence" value="ECO:0007669"/>
    <property type="project" value="InterPro"/>
</dbReference>
<comment type="similarity">
    <text evidence="1 2">Belongs to the Cu-Zn superoxide dismutase family.</text>
</comment>
<keyword evidence="2" id="KW-0862">Zinc</keyword>
<comment type="caution">
    <text evidence="5">The sequence shown here is derived from an EMBL/GenBank/DDBJ whole genome shotgun (WGS) entry which is preliminary data.</text>
</comment>
<keyword evidence="2" id="KW-0186">Copper</keyword>
<protein>
    <recommendedName>
        <fullName evidence="2">Superoxide dismutase [Cu-Zn]</fullName>
        <ecNumber evidence="2">1.15.1.1</ecNumber>
    </recommendedName>
</protein>
<keyword evidence="2" id="KW-0560">Oxidoreductase</keyword>
<dbReference type="Proteomes" id="UP000439983">
    <property type="component" value="Unassembled WGS sequence"/>
</dbReference>
<keyword evidence="2" id="KW-0479">Metal-binding</keyword>
<dbReference type="EC" id="1.15.1.1" evidence="2"/>
<sequence>MIRRLAVVALAVGAASTVPAIASAQESSQTAVANFIGKDGKETGRAALTAAGKGVLIEMEVTGLPKDTWVAFHVHEVGSCDPAGGFESAGKHFAGEDANAEHGFLAAKGPHAGDMPNQYVGDDGTLRAQVFNSFVSLDDKGTAIRGRALMIHAHSDDNRSQPAGDSGDRLACAIIK</sequence>
<dbReference type="RefSeq" id="WP_153441533.1">
    <property type="nucleotide sequence ID" value="NZ_JACIGA010000003.1"/>
</dbReference>
<gene>
    <name evidence="5" type="ORF">GHK62_23865</name>
</gene>
<dbReference type="SUPFAM" id="SSF49329">
    <property type="entry name" value="Cu,Zn superoxide dismutase-like"/>
    <property type="match status" value="1"/>
</dbReference>
<dbReference type="InterPro" id="IPR018152">
    <property type="entry name" value="SOD_Cu/Zn_BS"/>
</dbReference>
<name>A0A6N7LLR7_SINTE</name>
<dbReference type="GO" id="GO:0004784">
    <property type="term" value="F:superoxide dismutase activity"/>
    <property type="evidence" value="ECO:0007669"/>
    <property type="project" value="UniProtKB-EC"/>
</dbReference>
<comment type="cofactor">
    <cofactor evidence="2">
        <name>Zn(2+)</name>
        <dbReference type="ChEBI" id="CHEBI:29105"/>
    </cofactor>
    <text evidence="2">Binds 1 zinc ion per subunit.</text>
</comment>
<dbReference type="PROSITE" id="PS00332">
    <property type="entry name" value="SOD_CU_ZN_2"/>
    <property type="match status" value="1"/>
</dbReference>
<evidence type="ECO:0000313" key="6">
    <source>
        <dbReference type="Proteomes" id="UP000439983"/>
    </source>
</evidence>
<dbReference type="InterPro" id="IPR024134">
    <property type="entry name" value="SOD_Cu/Zn_/chaperone"/>
</dbReference>
<accession>A0A6N7LLR7</accession>
<evidence type="ECO:0000256" key="3">
    <source>
        <dbReference type="SAM" id="SignalP"/>
    </source>
</evidence>
<dbReference type="PANTHER" id="PTHR10003">
    <property type="entry name" value="SUPEROXIDE DISMUTASE CU-ZN -RELATED"/>
    <property type="match status" value="1"/>
</dbReference>
<dbReference type="InterPro" id="IPR036423">
    <property type="entry name" value="SOD-like_Cu/Zn_dom_sf"/>
</dbReference>
<comment type="catalytic activity">
    <reaction evidence="2">
        <text>2 superoxide + 2 H(+) = H2O2 + O2</text>
        <dbReference type="Rhea" id="RHEA:20696"/>
        <dbReference type="ChEBI" id="CHEBI:15378"/>
        <dbReference type="ChEBI" id="CHEBI:15379"/>
        <dbReference type="ChEBI" id="CHEBI:16240"/>
        <dbReference type="ChEBI" id="CHEBI:18421"/>
        <dbReference type="EC" id="1.15.1.1"/>
    </reaction>
</comment>
<proteinExistence type="inferred from homology"/>
<feature type="chain" id="PRO_5026850733" description="Superoxide dismutase [Cu-Zn]" evidence="3">
    <location>
        <begin position="25"/>
        <end position="176"/>
    </location>
</feature>
<dbReference type="AlphaFoldDB" id="A0A6N7LLR7"/>
<keyword evidence="6" id="KW-1185">Reference proteome</keyword>
<evidence type="ECO:0000259" key="4">
    <source>
        <dbReference type="Pfam" id="PF00080"/>
    </source>
</evidence>
<dbReference type="Gene3D" id="2.60.40.200">
    <property type="entry name" value="Superoxide dismutase, copper/zinc binding domain"/>
    <property type="match status" value="1"/>
</dbReference>
<comment type="cofactor">
    <cofactor evidence="2">
        <name>Cu cation</name>
        <dbReference type="ChEBI" id="CHEBI:23378"/>
    </cofactor>
    <text evidence="2">Binds 1 copper ion per subunit.</text>
</comment>
<dbReference type="PROSITE" id="PS00087">
    <property type="entry name" value="SOD_CU_ZN_1"/>
    <property type="match status" value="1"/>
</dbReference>
<dbReference type="Pfam" id="PF00080">
    <property type="entry name" value="Sod_Cu"/>
    <property type="match status" value="1"/>
</dbReference>
<feature type="domain" description="Superoxide dismutase copper/zinc binding" evidence="4">
    <location>
        <begin position="44"/>
        <end position="175"/>
    </location>
</feature>
<dbReference type="OrthoDB" id="5431326at2"/>
<feature type="signal peptide" evidence="3">
    <location>
        <begin position="1"/>
        <end position="24"/>
    </location>
</feature>
<evidence type="ECO:0000256" key="2">
    <source>
        <dbReference type="RuleBase" id="RU000393"/>
    </source>
</evidence>
<organism evidence="5 6">
    <name type="scientific">Sinorhizobium terangae</name>
    <dbReference type="NCBI Taxonomy" id="110322"/>
    <lineage>
        <taxon>Bacteria</taxon>
        <taxon>Pseudomonadati</taxon>
        <taxon>Pseudomonadota</taxon>
        <taxon>Alphaproteobacteria</taxon>
        <taxon>Hyphomicrobiales</taxon>
        <taxon>Rhizobiaceae</taxon>
        <taxon>Sinorhizobium/Ensifer group</taxon>
        <taxon>Sinorhizobium</taxon>
    </lineage>
</organism>
<dbReference type="InterPro" id="IPR001424">
    <property type="entry name" value="SOD_Cu_Zn_dom"/>
</dbReference>
<evidence type="ECO:0000256" key="1">
    <source>
        <dbReference type="ARBA" id="ARBA00010457"/>
    </source>
</evidence>
<keyword evidence="3" id="KW-0732">Signal</keyword>